<dbReference type="PANTHER" id="PTHR10491:SF4">
    <property type="entry name" value="METHIONINE ADENOSYLTRANSFERASE 2 SUBUNIT BETA"/>
    <property type="match status" value="1"/>
</dbReference>
<reference evidence="2 3" key="1">
    <citation type="journal article" date="1998" name="DNA Res.">
        <title>Complete sequence and gene organization of the genome of a hyper-thermophilic archaebacterium, Pyrococcus horikoshii OT3.</title>
        <authorList>
            <person name="Kawarabayasi Y."/>
            <person name="Sawada M."/>
            <person name="Horikawa H."/>
            <person name="Haikawa Y."/>
            <person name="Hino Y."/>
            <person name="Yamamoto S."/>
            <person name="Sekine M."/>
            <person name="Baba S."/>
            <person name="Kosugi H."/>
            <person name="Hosoyama A."/>
            <person name="Nagai Y."/>
            <person name="Sakai M."/>
            <person name="Ogura K."/>
            <person name="Otuka R."/>
            <person name="Nakazawa H."/>
            <person name="Takamiya M."/>
            <person name="Ohfuku Y."/>
            <person name="Funahashi T."/>
            <person name="Tanaka T."/>
            <person name="Kudoh Y."/>
            <person name="Yamazaki J."/>
            <person name="Kushida N."/>
            <person name="Oguchi A."/>
            <person name="Aoki K."/>
            <person name="Nakamura Y."/>
            <person name="Robb T.F."/>
            <person name="Horikoshi K."/>
            <person name="Masuchi Y."/>
            <person name="Shizuya H."/>
            <person name="Kikuchi H."/>
        </authorList>
    </citation>
    <scope>NUCLEOTIDE SEQUENCE [LARGE SCALE GENOMIC DNA]</scope>
    <source>
        <strain evidence="3">ATCC 700860 / DSM 12428 / JCM 9974 / NBRC 100139 / OT-3</strain>
    </source>
</reference>
<feature type="domain" description="RmlD-like substrate binding" evidence="1">
    <location>
        <begin position="4"/>
        <end position="286"/>
    </location>
</feature>
<dbReference type="PANTHER" id="PTHR10491">
    <property type="entry name" value="DTDP-4-DEHYDRORHAMNOSE REDUCTASE"/>
    <property type="match status" value="1"/>
</dbReference>
<protein>
    <submittedName>
        <fullName evidence="2">290aa long hypothetical dTDP-4-dehydrorhamnose reductase</fullName>
    </submittedName>
</protein>
<evidence type="ECO:0000313" key="2">
    <source>
        <dbReference type="EMBL" id="BAA29503.1"/>
    </source>
</evidence>
<dbReference type="CDD" id="cd05254">
    <property type="entry name" value="dTDP_HR_like_SDR_e"/>
    <property type="match status" value="1"/>
</dbReference>
<dbReference type="GO" id="GO:0019305">
    <property type="term" value="P:dTDP-rhamnose biosynthetic process"/>
    <property type="evidence" value="ECO:0007669"/>
    <property type="project" value="TreeGrafter"/>
</dbReference>
<dbReference type="AlphaFoldDB" id="O58154"/>
<dbReference type="Pfam" id="PF04321">
    <property type="entry name" value="RmlD_sub_bind"/>
    <property type="match status" value="1"/>
</dbReference>
<dbReference type="Proteomes" id="UP000000752">
    <property type="component" value="Chromosome"/>
</dbReference>
<dbReference type="InterPro" id="IPR029903">
    <property type="entry name" value="RmlD-like-bd"/>
</dbReference>
<evidence type="ECO:0000313" key="3">
    <source>
        <dbReference type="Proteomes" id="UP000000752"/>
    </source>
</evidence>
<dbReference type="EMBL" id="BA000001">
    <property type="protein sequence ID" value="BAA29503.1"/>
    <property type="molecule type" value="Genomic_DNA"/>
</dbReference>
<dbReference type="STRING" id="70601.gene:9377348"/>
<dbReference type="InterPro" id="IPR005913">
    <property type="entry name" value="dTDP_dehydrorham_reduct"/>
</dbReference>
<dbReference type="GO" id="GO:0005829">
    <property type="term" value="C:cytosol"/>
    <property type="evidence" value="ECO:0007669"/>
    <property type="project" value="TreeGrafter"/>
</dbReference>
<dbReference type="NCBIfam" id="TIGR01214">
    <property type="entry name" value="rmlD"/>
    <property type="match status" value="1"/>
</dbReference>
<gene>
    <name evidence="2" type="ordered locus">PH0417</name>
</gene>
<proteinExistence type="predicted"/>
<evidence type="ECO:0000259" key="1">
    <source>
        <dbReference type="Pfam" id="PF04321"/>
    </source>
</evidence>
<name>O58154_PYRHO</name>
<dbReference type="PIR" id="B71152">
    <property type="entry name" value="B71152"/>
</dbReference>
<dbReference type="EnsemblBacteria" id="BAA29503">
    <property type="protein sequence ID" value="BAA29503"/>
    <property type="gene ID" value="BAA29503"/>
</dbReference>
<keyword evidence="3" id="KW-1185">Reference proteome</keyword>
<dbReference type="SUPFAM" id="SSF51735">
    <property type="entry name" value="NAD(P)-binding Rossmann-fold domains"/>
    <property type="match status" value="1"/>
</dbReference>
<dbReference type="eggNOG" id="arCOG01367">
    <property type="taxonomic scope" value="Archaea"/>
</dbReference>
<dbReference type="InterPro" id="IPR036291">
    <property type="entry name" value="NAD(P)-bd_dom_sf"/>
</dbReference>
<dbReference type="GO" id="GO:0008831">
    <property type="term" value="F:dTDP-4-dehydrorhamnose reductase activity"/>
    <property type="evidence" value="ECO:0007669"/>
    <property type="project" value="TreeGrafter"/>
</dbReference>
<dbReference type="Gene3D" id="3.40.50.720">
    <property type="entry name" value="NAD(P)-binding Rossmann-like Domain"/>
    <property type="match status" value="1"/>
</dbReference>
<sequence length="290" mass="32927">MVAMRIAIIGANGQLGTDLVEVFGNDPEFEVVPLTHKDLDVTIPESLKVLKEIKPDVLINTAAYVRVDDAELYPEKAFAVNAIGALNVARIANEIDAVNVYISTDYVFDGEKGEPYTEEDVPNPINVYGVSKYTGEIFTRNYSPKHYIIRVASLYGKAGASGKGGNFVEWVIEKAKHGEELKIVDDQFMSPTYTKDVARTLKEFLKLRSEFGVYHMVNEGFCSWYEFTEAIFDVLGWNVEIKPIKSNELNRLAKRPRFSALKNEKLEKIGLRMRHWREALEEYLKEKGYV</sequence>
<organism evidence="2 3">
    <name type="scientific">Pyrococcus horikoshii (strain ATCC 700860 / DSM 12428 / JCM 9974 / NBRC 100139 / OT-3)</name>
    <dbReference type="NCBI Taxonomy" id="70601"/>
    <lineage>
        <taxon>Archaea</taxon>
        <taxon>Methanobacteriati</taxon>
        <taxon>Methanobacteriota</taxon>
        <taxon>Thermococci</taxon>
        <taxon>Thermococcales</taxon>
        <taxon>Thermococcaceae</taxon>
        <taxon>Pyrococcus</taxon>
    </lineage>
</organism>
<dbReference type="Gene3D" id="3.90.25.10">
    <property type="entry name" value="UDP-galactose 4-epimerase, domain 1"/>
    <property type="match status" value="1"/>
</dbReference>
<dbReference type="KEGG" id="pho:PH0417"/>
<accession>O58154</accession>